<evidence type="ECO:0000256" key="1">
    <source>
        <dbReference type="SAM" id="MobiDB-lite"/>
    </source>
</evidence>
<feature type="region of interest" description="Disordered" evidence="1">
    <location>
        <begin position="1"/>
        <end position="23"/>
    </location>
</feature>
<proteinExistence type="predicted"/>
<dbReference type="Proteomes" id="UP000886998">
    <property type="component" value="Unassembled WGS sequence"/>
</dbReference>
<evidence type="ECO:0000313" key="3">
    <source>
        <dbReference type="Proteomes" id="UP000886998"/>
    </source>
</evidence>
<name>A0A8X6XMS3_9ARAC</name>
<dbReference type="AlphaFoldDB" id="A0A8X6XMS3"/>
<dbReference type="EMBL" id="BMAV01010775">
    <property type="protein sequence ID" value="GFY56139.1"/>
    <property type="molecule type" value="Genomic_DNA"/>
</dbReference>
<organism evidence="2 3">
    <name type="scientific">Trichonephila inaurata madagascariensis</name>
    <dbReference type="NCBI Taxonomy" id="2747483"/>
    <lineage>
        <taxon>Eukaryota</taxon>
        <taxon>Metazoa</taxon>
        <taxon>Ecdysozoa</taxon>
        <taxon>Arthropoda</taxon>
        <taxon>Chelicerata</taxon>
        <taxon>Arachnida</taxon>
        <taxon>Araneae</taxon>
        <taxon>Araneomorphae</taxon>
        <taxon>Entelegynae</taxon>
        <taxon>Araneoidea</taxon>
        <taxon>Nephilidae</taxon>
        <taxon>Trichonephila</taxon>
        <taxon>Trichonephila inaurata</taxon>
    </lineage>
</organism>
<evidence type="ECO:0000313" key="2">
    <source>
        <dbReference type="EMBL" id="GFY56139.1"/>
    </source>
</evidence>
<accession>A0A8X6XMS3</accession>
<protein>
    <submittedName>
        <fullName evidence="2">Uncharacterized protein</fullName>
    </submittedName>
</protein>
<sequence length="86" mass="9694">MGKRSKTFKGANGIPSLDQSMLGAPHAQERLGSYKKRYPIDVALRVRTFQNLTIEEQPGFIQFLTAEGVKPAVSHRRMMIVYVSDK</sequence>
<comment type="caution">
    <text evidence="2">The sequence shown here is derived from an EMBL/GenBank/DDBJ whole genome shotgun (WGS) entry which is preliminary data.</text>
</comment>
<keyword evidence="3" id="KW-1185">Reference proteome</keyword>
<gene>
    <name evidence="2" type="ORF">TNIN_98091</name>
</gene>
<reference evidence="2" key="1">
    <citation type="submission" date="2020-08" db="EMBL/GenBank/DDBJ databases">
        <title>Multicomponent nature underlies the extraordinary mechanical properties of spider dragline silk.</title>
        <authorList>
            <person name="Kono N."/>
            <person name="Nakamura H."/>
            <person name="Mori M."/>
            <person name="Yoshida Y."/>
            <person name="Ohtoshi R."/>
            <person name="Malay A.D."/>
            <person name="Moran D.A.P."/>
            <person name="Tomita M."/>
            <person name="Numata K."/>
            <person name="Arakawa K."/>
        </authorList>
    </citation>
    <scope>NUCLEOTIDE SEQUENCE</scope>
</reference>